<sequence>MRQYSTDVTKQQNLDLSSSIIQGVYKNQQYLMYRVFDHFFIAVLLRNEDDPQRALLIRYARQPQQLKLSQ</sequence>
<dbReference type="AlphaFoldDB" id="V6M224"/>
<evidence type="ECO:0000313" key="1">
    <source>
        <dbReference type="EMBL" id="EST47254.1"/>
    </source>
</evidence>
<protein>
    <submittedName>
        <fullName evidence="1">Uncharacterized protein</fullName>
    </submittedName>
</protein>
<dbReference type="VEuPathDB" id="GiardiaDB:SS50377_23382"/>
<organism evidence="1">
    <name type="scientific">Spironucleus salmonicida</name>
    <dbReference type="NCBI Taxonomy" id="348837"/>
    <lineage>
        <taxon>Eukaryota</taxon>
        <taxon>Metamonada</taxon>
        <taxon>Diplomonadida</taxon>
        <taxon>Hexamitidae</taxon>
        <taxon>Hexamitinae</taxon>
        <taxon>Spironucleus</taxon>
    </lineage>
</organism>
<proteinExistence type="predicted"/>
<reference evidence="1" key="1">
    <citation type="journal article" date="2014" name="PLoS Genet.">
        <title>The Genome of Spironucleus salmonicida Highlights a Fish Pathogen Adapted to Fluctuating Environments.</title>
        <authorList>
            <person name="Xu F."/>
            <person name="Jerlstrom-Hultqvist J."/>
            <person name="Einarsson E."/>
            <person name="Astvaldsson A."/>
            <person name="Svard S.G."/>
            <person name="Andersson J.O."/>
        </authorList>
    </citation>
    <scope>NUCLEOTIDE SEQUENCE</scope>
</reference>
<name>V6M224_9EUKA</name>
<gene>
    <name evidence="1" type="ORF">SS50377_12764</name>
</gene>
<accession>V6M224</accession>
<dbReference type="EMBL" id="KI546046">
    <property type="protein sequence ID" value="EST47254.1"/>
    <property type="molecule type" value="Genomic_DNA"/>
</dbReference>